<dbReference type="EMBL" id="WODA01000018">
    <property type="protein sequence ID" value="MUN07422.1"/>
    <property type="molecule type" value="Genomic_DNA"/>
</dbReference>
<evidence type="ECO:0000256" key="1">
    <source>
        <dbReference type="SAM" id="Phobius"/>
    </source>
</evidence>
<organism evidence="2 3">
    <name type="scientific">Agromyces luteolus</name>
    <dbReference type="NCBI Taxonomy" id="88373"/>
    <lineage>
        <taxon>Bacteria</taxon>
        <taxon>Bacillati</taxon>
        <taxon>Actinomycetota</taxon>
        <taxon>Actinomycetes</taxon>
        <taxon>Micrococcales</taxon>
        <taxon>Microbacteriaceae</taxon>
        <taxon>Agromyces</taxon>
    </lineage>
</organism>
<evidence type="ECO:0008006" key="4">
    <source>
        <dbReference type="Google" id="ProtNLM"/>
    </source>
</evidence>
<accession>A0A7C9HLD7</accession>
<evidence type="ECO:0000313" key="3">
    <source>
        <dbReference type="Proteomes" id="UP000480122"/>
    </source>
</evidence>
<reference evidence="2 3" key="1">
    <citation type="submission" date="2019-11" db="EMBL/GenBank/DDBJ databases">
        <title>Agromyces kandeliae sp. nov., isolated from mangrove soil.</title>
        <authorList>
            <person name="Wang R."/>
        </authorList>
    </citation>
    <scope>NUCLEOTIDE SEQUENCE [LARGE SCALE GENOMIC DNA]</scope>
    <source>
        <strain evidence="2 3">JCM 11431</strain>
    </source>
</reference>
<proteinExistence type="predicted"/>
<keyword evidence="3" id="KW-1185">Reference proteome</keyword>
<keyword evidence="1" id="KW-0472">Membrane</keyword>
<dbReference type="AlphaFoldDB" id="A0A7C9HLD7"/>
<keyword evidence="1" id="KW-1133">Transmembrane helix</keyword>
<gene>
    <name evidence="2" type="ORF">GLX25_09880</name>
</gene>
<protein>
    <recommendedName>
        <fullName evidence="4">Flp pilus assembly protein CpaB</fullName>
    </recommendedName>
</protein>
<keyword evidence="1" id="KW-0812">Transmembrane</keyword>
<name>A0A7C9HLD7_9MICO</name>
<dbReference type="CDD" id="cd11614">
    <property type="entry name" value="SAF_CpaB_FlgA_like"/>
    <property type="match status" value="1"/>
</dbReference>
<dbReference type="OrthoDB" id="5182178at2"/>
<feature type="transmembrane region" description="Helical" evidence="1">
    <location>
        <begin position="6"/>
        <end position="26"/>
    </location>
</feature>
<sequence length="250" mass="26578">MRTRIIGAIIAIILAVVGGVALYLYVQDADARAARGAELVDAYVVTTMVPEGTGAEAVREVLEVDQIPRNAVPEDAVTDLADLDGLVTSADLLPGDLLRQDRFIDPADLATGTVAVPPGMQLVSFTLPADRVVGGEVSVGDRIGMVGTIEPDEVGDQEDVINPVTSFAFHGVLVTRVQGVVRTDPESGEETDQNSDANIMLTIALNAHDIERWVWFTEGEAANYAQMWLTLENDQTDNSGTSPVTGSNAF</sequence>
<dbReference type="Proteomes" id="UP000480122">
    <property type="component" value="Unassembled WGS sequence"/>
</dbReference>
<comment type="caution">
    <text evidence="2">The sequence shown here is derived from an EMBL/GenBank/DDBJ whole genome shotgun (WGS) entry which is preliminary data.</text>
</comment>
<dbReference type="RefSeq" id="WP_155842342.1">
    <property type="nucleotide sequence ID" value="NZ_BAAAIA010000012.1"/>
</dbReference>
<evidence type="ECO:0000313" key="2">
    <source>
        <dbReference type="EMBL" id="MUN07422.1"/>
    </source>
</evidence>